<evidence type="ECO:0000313" key="1">
    <source>
        <dbReference type="EMBL" id="GGW32026.1"/>
    </source>
</evidence>
<name>A0A918MJY1_9RHOB</name>
<dbReference type="AlphaFoldDB" id="A0A918MJY1"/>
<evidence type="ECO:0000313" key="2">
    <source>
        <dbReference type="Proteomes" id="UP000628984"/>
    </source>
</evidence>
<evidence type="ECO:0008006" key="3">
    <source>
        <dbReference type="Google" id="ProtNLM"/>
    </source>
</evidence>
<dbReference type="Proteomes" id="UP000628984">
    <property type="component" value="Unassembled WGS sequence"/>
</dbReference>
<dbReference type="EMBL" id="BMYQ01000005">
    <property type="protein sequence ID" value="GGW32026.1"/>
    <property type="molecule type" value="Genomic_DNA"/>
</dbReference>
<dbReference type="InterPro" id="IPR021466">
    <property type="entry name" value="Put_rhamnosyl_transferase"/>
</dbReference>
<keyword evidence="2" id="KW-1185">Reference proteome</keyword>
<protein>
    <recommendedName>
        <fullName evidence="3">Rhamnosyl transferase</fullName>
    </recommendedName>
</protein>
<dbReference type="RefSeq" id="WP_189633783.1">
    <property type="nucleotide sequence ID" value="NZ_BMYQ01000005.1"/>
</dbReference>
<dbReference type="Pfam" id="PF11316">
    <property type="entry name" value="Rhamno_transf"/>
    <property type="match status" value="1"/>
</dbReference>
<reference evidence="1" key="2">
    <citation type="submission" date="2020-09" db="EMBL/GenBank/DDBJ databases">
        <authorList>
            <person name="Sun Q."/>
            <person name="Kim S."/>
        </authorList>
    </citation>
    <scope>NUCLEOTIDE SEQUENCE</scope>
    <source>
        <strain evidence="1">KCTC 23714</strain>
    </source>
</reference>
<sequence>MKPGIRNQIIGMMRFSYPSEGGFLKGGQGEDPAFEARLYAPDRLERRFRMFEKLALPSLLAQTDDDFRMVFLIGRSLPDLWRDRLTDLIAPLRGARVVALPSMPHYKAIRRAFAMALSDTATHVTGFRLDDDDALDRDHIARMRQVVGALLPISGLDLPLVTGCNRGFFLELRADGNRLLAANEKNPGAQGLAMTTPAQVSENIFRRNHRFASQFYNTFTDANQIGFIRTVHMDNDSDPHATGSIEPMEWDAAAPLIAQHFPFTAEMLQTL</sequence>
<gene>
    <name evidence="1" type="ORF">GCM10011452_20760</name>
</gene>
<organism evidence="1 2">
    <name type="scientific">Gemmobacter lanyuensis</name>
    <dbReference type="NCBI Taxonomy" id="1054497"/>
    <lineage>
        <taxon>Bacteria</taxon>
        <taxon>Pseudomonadati</taxon>
        <taxon>Pseudomonadota</taxon>
        <taxon>Alphaproteobacteria</taxon>
        <taxon>Rhodobacterales</taxon>
        <taxon>Paracoccaceae</taxon>
        <taxon>Gemmobacter</taxon>
    </lineage>
</organism>
<accession>A0A918MJY1</accession>
<reference evidence="1" key="1">
    <citation type="journal article" date="2014" name="Int. J. Syst. Evol. Microbiol.">
        <title>Complete genome sequence of Corynebacterium casei LMG S-19264T (=DSM 44701T), isolated from a smear-ripened cheese.</title>
        <authorList>
            <consortium name="US DOE Joint Genome Institute (JGI-PGF)"/>
            <person name="Walter F."/>
            <person name="Albersmeier A."/>
            <person name="Kalinowski J."/>
            <person name="Ruckert C."/>
        </authorList>
    </citation>
    <scope>NUCLEOTIDE SEQUENCE</scope>
    <source>
        <strain evidence="1">KCTC 23714</strain>
    </source>
</reference>
<comment type="caution">
    <text evidence="1">The sequence shown here is derived from an EMBL/GenBank/DDBJ whole genome shotgun (WGS) entry which is preliminary data.</text>
</comment>
<proteinExistence type="predicted"/>